<organism evidence="4 5">
    <name type="scientific">Faecalicatena orotica</name>
    <dbReference type="NCBI Taxonomy" id="1544"/>
    <lineage>
        <taxon>Bacteria</taxon>
        <taxon>Bacillati</taxon>
        <taxon>Bacillota</taxon>
        <taxon>Clostridia</taxon>
        <taxon>Lachnospirales</taxon>
        <taxon>Lachnospiraceae</taxon>
        <taxon>Faecalicatena</taxon>
    </lineage>
</organism>
<dbReference type="Pfam" id="PF00563">
    <property type="entry name" value="EAL"/>
    <property type="match status" value="1"/>
</dbReference>
<dbReference type="EMBL" id="QGDL01000012">
    <property type="protein sequence ID" value="PWJ23850.1"/>
    <property type="molecule type" value="Genomic_DNA"/>
</dbReference>
<dbReference type="Gene3D" id="3.20.20.450">
    <property type="entry name" value="EAL domain"/>
    <property type="match status" value="1"/>
</dbReference>
<protein>
    <submittedName>
        <fullName evidence="4">Diguanylate cyclase (GGDEF)-like protein</fullName>
    </submittedName>
</protein>
<name>A0A2Y9BN71_9FIRM</name>
<dbReference type="InterPro" id="IPR043128">
    <property type="entry name" value="Rev_trsase/Diguanyl_cyclase"/>
</dbReference>
<dbReference type="InterPro" id="IPR001633">
    <property type="entry name" value="EAL_dom"/>
</dbReference>
<dbReference type="InterPro" id="IPR035919">
    <property type="entry name" value="EAL_sf"/>
</dbReference>
<proteinExistence type="predicted"/>
<dbReference type="SUPFAM" id="SSF55073">
    <property type="entry name" value="Nucleotide cyclase"/>
    <property type="match status" value="1"/>
</dbReference>
<evidence type="ECO:0000259" key="3">
    <source>
        <dbReference type="PROSITE" id="PS50887"/>
    </source>
</evidence>
<dbReference type="SMART" id="SM00267">
    <property type="entry name" value="GGDEF"/>
    <property type="match status" value="1"/>
</dbReference>
<dbReference type="OrthoDB" id="9805474at2"/>
<evidence type="ECO:0000313" key="4">
    <source>
        <dbReference type="EMBL" id="PWJ23850.1"/>
    </source>
</evidence>
<dbReference type="RefSeq" id="WP_109732683.1">
    <property type="nucleotide sequence ID" value="NZ_BAAACK010000025.1"/>
</dbReference>
<gene>
    <name evidence="4" type="ORF">A8806_11296</name>
</gene>
<feature type="transmembrane region" description="Helical" evidence="1">
    <location>
        <begin position="6"/>
        <end position="30"/>
    </location>
</feature>
<dbReference type="InterPro" id="IPR050706">
    <property type="entry name" value="Cyclic-di-GMP_PDE-like"/>
</dbReference>
<dbReference type="PROSITE" id="PS50887">
    <property type="entry name" value="GGDEF"/>
    <property type="match status" value="1"/>
</dbReference>
<dbReference type="CDD" id="cd01948">
    <property type="entry name" value="EAL"/>
    <property type="match status" value="1"/>
</dbReference>
<dbReference type="PANTHER" id="PTHR33121">
    <property type="entry name" value="CYCLIC DI-GMP PHOSPHODIESTERASE PDEF"/>
    <property type="match status" value="1"/>
</dbReference>
<dbReference type="InterPro" id="IPR000160">
    <property type="entry name" value="GGDEF_dom"/>
</dbReference>
<keyword evidence="1" id="KW-1133">Transmembrane helix</keyword>
<sequence>MGLNNLYLLNTVIAGIGIAFLLILGCIVYISRKNRKALLKMAFTDPLTEGNNINAFQLKCRQLLKHSAPCTYSIVFINIRGFKHINENFGTEAGNETLKYIYTVIERHLQEDEIVARSETDHFFLCLHENRKEQVHSRLEEIVNDIASFNGRENVHYIINLAQGVYIVEEPELDIKIIVGRAIAACEHQTGEEICAFFNNQLVIKMNREAELNGLFEESIQNHDFQIYLQPKIRLENQMLGGAEALVRWIHPERGMIYPSDFIPLFESNGKICTLDIYMFEEVCKLVQRWFKEKKQVIPISVNLSRLHMKNPDFLEEFVAIKEKYQIPDGIIEFEMLESVFFDTQQIILVKKVIQDMHKHGFLCSLDDFGFGYSSLALLNEFDVDTIKLDRQFFADTMNEKSWKIISSLVRLADSLNISVVAEGIETKEQLTCLREIKCGMVQGYIYSKPLSIDVFENWSVNFGKTSI</sequence>
<dbReference type="InterPro" id="IPR029787">
    <property type="entry name" value="Nucleotide_cyclase"/>
</dbReference>
<dbReference type="PROSITE" id="PS50883">
    <property type="entry name" value="EAL"/>
    <property type="match status" value="1"/>
</dbReference>
<dbReference type="SMART" id="SM00052">
    <property type="entry name" value="EAL"/>
    <property type="match status" value="1"/>
</dbReference>
<dbReference type="Gene3D" id="3.30.70.270">
    <property type="match status" value="1"/>
</dbReference>
<evidence type="ECO:0000259" key="2">
    <source>
        <dbReference type="PROSITE" id="PS50883"/>
    </source>
</evidence>
<feature type="domain" description="GGDEF" evidence="3">
    <location>
        <begin position="70"/>
        <end position="200"/>
    </location>
</feature>
<keyword evidence="1" id="KW-0812">Transmembrane</keyword>
<dbReference type="NCBIfam" id="TIGR00254">
    <property type="entry name" value="GGDEF"/>
    <property type="match status" value="1"/>
</dbReference>
<dbReference type="Pfam" id="PF00990">
    <property type="entry name" value="GGDEF"/>
    <property type="match status" value="1"/>
</dbReference>
<keyword evidence="5" id="KW-1185">Reference proteome</keyword>
<reference evidence="4 5" key="1">
    <citation type="submission" date="2018-05" db="EMBL/GenBank/DDBJ databases">
        <title>The Hungate 1000. A catalogue of reference genomes from the rumen microbiome.</title>
        <authorList>
            <person name="Kelly W."/>
        </authorList>
    </citation>
    <scope>NUCLEOTIDE SEQUENCE [LARGE SCALE GENOMIC DNA]</scope>
    <source>
        <strain evidence="4 5">NLAE-zl-C242</strain>
    </source>
</reference>
<comment type="caution">
    <text evidence="4">The sequence shown here is derived from an EMBL/GenBank/DDBJ whole genome shotgun (WGS) entry which is preliminary data.</text>
</comment>
<dbReference type="Proteomes" id="UP000245845">
    <property type="component" value="Unassembled WGS sequence"/>
</dbReference>
<accession>A0A2Y9BN71</accession>
<keyword evidence="1" id="KW-0472">Membrane</keyword>
<dbReference type="GO" id="GO:0071111">
    <property type="term" value="F:cyclic-guanylate-specific phosphodiesterase activity"/>
    <property type="evidence" value="ECO:0007669"/>
    <property type="project" value="InterPro"/>
</dbReference>
<dbReference type="PANTHER" id="PTHR33121:SF71">
    <property type="entry name" value="OXYGEN SENSOR PROTEIN DOSP"/>
    <property type="match status" value="1"/>
</dbReference>
<evidence type="ECO:0000313" key="5">
    <source>
        <dbReference type="Proteomes" id="UP000245845"/>
    </source>
</evidence>
<dbReference type="AlphaFoldDB" id="A0A2Y9BN71"/>
<evidence type="ECO:0000256" key="1">
    <source>
        <dbReference type="SAM" id="Phobius"/>
    </source>
</evidence>
<dbReference type="SUPFAM" id="SSF141868">
    <property type="entry name" value="EAL domain-like"/>
    <property type="match status" value="1"/>
</dbReference>
<feature type="domain" description="EAL" evidence="2">
    <location>
        <begin position="209"/>
        <end position="464"/>
    </location>
</feature>